<evidence type="ECO:0000256" key="1">
    <source>
        <dbReference type="SAM" id="Phobius"/>
    </source>
</evidence>
<sequence>MDASATLTERSWKWEEKVAFRFFFLFFMLYIAPWTWPSSLPFTGDLLSFFNDLHWGAADWLIQLVKKHILHIDIKITPNGSGDTVDDWTWNGIMLFISFIGTAIWWLVDARRREYNALYTWLQVIVRYQLAMSMFTYGFIKIFPMQMPEPSISQLATPLGEFTSMRFAWLFIGSSPSYEIFSGICEVLGGLLMLSRRTTAFGAMILVGVIGHVVALNFFFDIQVKLFSTALLLMAIFLLVPHMQKLWAFFIQNQHVRLSIPVINLTKKWQRTTRIALKTLFIAVFCLISFYENMSAYGKGGYMPLDKPTVTEGFFDVEAFEVNKKPLTLLADTTRWDNVIFEKWNGGSIKRQPADSPLMRYGREYFTYKADTAKKTFEMQYRDSTRNFTLHYKEPDSSRMLLYGKSGNDSLHILLRKKSHPFRLNEPMHWVHNSIR</sequence>
<gene>
    <name evidence="2" type="ORF">L0661_13090</name>
</gene>
<feature type="transmembrane region" description="Helical" evidence="1">
    <location>
        <begin position="18"/>
        <end position="36"/>
    </location>
</feature>
<feature type="transmembrane region" description="Helical" evidence="1">
    <location>
        <begin position="88"/>
        <end position="108"/>
    </location>
</feature>
<comment type="caution">
    <text evidence="2">The sequence shown here is derived from an EMBL/GenBank/DDBJ whole genome shotgun (WGS) entry which is preliminary data.</text>
</comment>
<keyword evidence="1" id="KW-0812">Transmembrane</keyword>
<dbReference type="AlphaFoldDB" id="A0A9X1TUP9"/>
<feature type="transmembrane region" description="Helical" evidence="1">
    <location>
        <begin position="201"/>
        <end position="220"/>
    </location>
</feature>
<evidence type="ECO:0008006" key="4">
    <source>
        <dbReference type="Google" id="ProtNLM"/>
    </source>
</evidence>
<name>A0A9X1TUP9_9BACT</name>
<dbReference type="EMBL" id="JAKFFV010000007">
    <property type="protein sequence ID" value="MCF2499252.1"/>
    <property type="molecule type" value="Genomic_DNA"/>
</dbReference>
<protein>
    <recommendedName>
        <fullName evidence="4">DoxX family protein</fullName>
    </recommendedName>
</protein>
<evidence type="ECO:0000313" key="2">
    <source>
        <dbReference type="EMBL" id="MCF2499252.1"/>
    </source>
</evidence>
<organism evidence="2 3">
    <name type="scientific">Dyadobacter chenhuakuii</name>
    <dbReference type="NCBI Taxonomy" id="2909339"/>
    <lineage>
        <taxon>Bacteria</taxon>
        <taxon>Pseudomonadati</taxon>
        <taxon>Bacteroidota</taxon>
        <taxon>Cytophagia</taxon>
        <taxon>Cytophagales</taxon>
        <taxon>Spirosomataceae</taxon>
        <taxon>Dyadobacter</taxon>
    </lineage>
</organism>
<dbReference type="Proteomes" id="UP001139411">
    <property type="component" value="Unassembled WGS sequence"/>
</dbReference>
<reference evidence="2" key="1">
    <citation type="submission" date="2022-01" db="EMBL/GenBank/DDBJ databases">
        <title>Novel species in genus Dyadobacter.</title>
        <authorList>
            <person name="Ma C."/>
        </authorList>
    </citation>
    <scope>NUCLEOTIDE SEQUENCE</scope>
    <source>
        <strain evidence="2">CY357</strain>
    </source>
</reference>
<dbReference type="RefSeq" id="WP_235178119.1">
    <property type="nucleotide sequence ID" value="NZ_JAKFFV010000007.1"/>
</dbReference>
<evidence type="ECO:0000313" key="3">
    <source>
        <dbReference type="Proteomes" id="UP001139411"/>
    </source>
</evidence>
<feature type="transmembrane region" description="Helical" evidence="1">
    <location>
        <begin position="226"/>
        <end position="243"/>
    </location>
</feature>
<feature type="transmembrane region" description="Helical" evidence="1">
    <location>
        <begin position="167"/>
        <end position="194"/>
    </location>
</feature>
<feature type="transmembrane region" description="Helical" evidence="1">
    <location>
        <begin position="275"/>
        <end position="291"/>
    </location>
</feature>
<feature type="transmembrane region" description="Helical" evidence="1">
    <location>
        <begin position="120"/>
        <end position="140"/>
    </location>
</feature>
<accession>A0A9X1TUP9</accession>
<keyword evidence="1" id="KW-0472">Membrane</keyword>
<proteinExistence type="predicted"/>
<keyword evidence="1" id="KW-1133">Transmembrane helix</keyword>